<keyword evidence="4" id="KW-1185">Reference proteome</keyword>
<dbReference type="Proteomes" id="UP000565441">
    <property type="component" value="Unassembled WGS sequence"/>
</dbReference>
<accession>A0A8H5HIR9</accession>
<protein>
    <submittedName>
        <fullName evidence="3">Uncharacterized protein</fullName>
    </submittedName>
</protein>
<keyword evidence="2" id="KW-0472">Membrane</keyword>
<feature type="region of interest" description="Disordered" evidence="1">
    <location>
        <begin position="82"/>
        <end position="101"/>
    </location>
</feature>
<evidence type="ECO:0000313" key="3">
    <source>
        <dbReference type="EMBL" id="KAF5384256.1"/>
    </source>
</evidence>
<keyword evidence="2" id="KW-0812">Transmembrane</keyword>
<sequence>MVFLPASFVAASAVFGMNIKELSRDTQGTLPDYFAAAIPFTVATIWIVIAFQRKATSSDETNILKRFAWPAQLCLPKLGVFPERSGEKSDDGVSLNPGTEV</sequence>
<dbReference type="OrthoDB" id="3231000at2759"/>
<keyword evidence="2" id="KW-1133">Transmembrane helix</keyword>
<dbReference type="EMBL" id="JAACJP010000005">
    <property type="protein sequence ID" value="KAF5384256.1"/>
    <property type="molecule type" value="Genomic_DNA"/>
</dbReference>
<dbReference type="Gene3D" id="1.20.58.340">
    <property type="entry name" value="Magnesium transport protein CorA, transmembrane region"/>
    <property type="match status" value="1"/>
</dbReference>
<organism evidence="3 4">
    <name type="scientific">Tricholomella constricta</name>
    <dbReference type="NCBI Taxonomy" id="117010"/>
    <lineage>
        <taxon>Eukaryota</taxon>
        <taxon>Fungi</taxon>
        <taxon>Dikarya</taxon>
        <taxon>Basidiomycota</taxon>
        <taxon>Agaricomycotina</taxon>
        <taxon>Agaricomycetes</taxon>
        <taxon>Agaricomycetidae</taxon>
        <taxon>Agaricales</taxon>
        <taxon>Tricholomatineae</taxon>
        <taxon>Lyophyllaceae</taxon>
        <taxon>Tricholomella</taxon>
    </lineage>
</organism>
<comment type="caution">
    <text evidence="3">The sequence shown here is derived from an EMBL/GenBank/DDBJ whole genome shotgun (WGS) entry which is preliminary data.</text>
</comment>
<dbReference type="AlphaFoldDB" id="A0A8H5HIR9"/>
<gene>
    <name evidence="3" type="ORF">D9615_003332</name>
</gene>
<evidence type="ECO:0000256" key="2">
    <source>
        <dbReference type="SAM" id="Phobius"/>
    </source>
</evidence>
<proteinExistence type="predicted"/>
<feature type="transmembrane region" description="Helical" evidence="2">
    <location>
        <begin position="32"/>
        <end position="51"/>
    </location>
</feature>
<reference evidence="3 4" key="1">
    <citation type="journal article" date="2020" name="ISME J.">
        <title>Uncovering the hidden diversity of litter-decomposition mechanisms in mushroom-forming fungi.</title>
        <authorList>
            <person name="Floudas D."/>
            <person name="Bentzer J."/>
            <person name="Ahren D."/>
            <person name="Johansson T."/>
            <person name="Persson P."/>
            <person name="Tunlid A."/>
        </authorList>
    </citation>
    <scope>NUCLEOTIDE SEQUENCE [LARGE SCALE GENOMIC DNA]</scope>
    <source>
        <strain evidence="3 4">CBS 661.87</strain>
    </source>
</reference>
<name>A0A8H5HIR9_9AGAR</name>
<evidence type="ECO:0000256" key="1">
    <source>
        <dbReference type="SAM" id="MobiDB-lite"/>
    </source>
</evidence>
<evidence type="ECO:0000313" key="4">
    <source>
        <dbReference type="Proteomes" id="UP000565441"/>
    </source>
</evidence>